<dbReference type="InterPro" id="IPR030547">
    <property type="entry name" value="XRCC2"/>
</dbReference>
<feature type="domain" description="RecA family profile 1" evidence="2">
    <location>
        <begin position="136"/>
        <end position="324"/>
    </location>
</feature>
<dbReference type="OrthoDB" id="420422at2759"/>
<dbReference type="GO" id="GO:0042148">
    <property type="term" value="P:DNA strand invasion"/>
    <property type="evidence" value="ECO:0007669"/>
    <property type="project" value="TreeGrafter"/>
</dbReference>
<dbReference type="RefSeq" id="XP_016263426.1">
    <property type="nucleotide sequence ID" value="XM_016405220.1"/>
</dbReference>
<feature type="compositionally biased region" description="Low complexity" evidence="1">
    <location>
        <begin position="350"/>
        <end position="359"/>
    </location>
</feature>
<proteinExistence type="predicted"/>
<dbReference type="PANTHER" id="PTHR46644">
    <property type="entry name" value="DNA REPAIR PROTEIN XRCC2"/>
    <property type="match status" value="1"/>
</dbReference>
<feature type="region of interest" description="Disordered" evidence="1">
    <location>
        <begin position="322"/>
        <end position="360"/>
    </location>
</feature>
<feature type="compositionally biased region" description="Low complexity" evidence="1">
    <location>
        <begin position="322"/>
        <end position="342"/>
    </location>
</feature>
<dbReference type="Gene3D" id="3.40.50.300">
    <property type="entry name" value="P-loop containing nucleotide triphosphate hydrolases"/>
    <property type="match status" value="1"/>
</dbReference>
<feature type="region of interest" description="Disordered" evidence="1">
    <location>
        <begin position="97"/>
        <end position="124"/>
    </location>
</feature>
<dbReference type="GO" id="GO:0005524">
    <property type="term" value="F:ATP binding"/>
    <property type="evidence" value="ECO:0007669"/>
    <property type="project" value="InterPro"/>
</dbReference>
<dbReference type="SUPFAM" id="SSF52540">
    <property type="entry name" value="P-loop containing nucleoside triphosphate hydrolases"/>
    <property type="match status" value="1"/>
</dbReference>
<dbReference type="Proteomes" id="UP000053342">
    <property type="component" value="Unassembled WGS sequence"/>
</dbReference>
<organism evidence="3 4">
    <name type="scientific">Exophiala oligosperma</name>
    <dbReference type="NCBI Taxonomy" id="215243"/>
    <lineage>
        <taxon>Eukaryota</taxon>
        <taxon>Fungi</taxon>
        <taxon>Dikarya</taxon>
        <taxon>Ascomycota</taxon>
        <taxon>Pezizomycotina</taxon>
        <taxon>Eurotiomycetes</taxon>
        <taxon>Chaetothyriomycetidae</taxon>
        <taxon>Chaetothyriales</taxon>
        <taxon>Herpotrichiellaceae</taxon>
        <taxon>Exophiala</taxon>
    </lineage>
</organism>
<evidence type="ECO:0000256" key="1">
    <source>
        <dbReference type="SAM" id="MobiDB-lite"/>
    </source>
</evidence>
<dbReference type="GO" id="GO:0140664">
    <property type="term" value="F:ATP-dependent DNA damage sensor activity"/>
    <property type="evidence" value="ECO:0007669"/>
    <property type="project" value="InterPro"/>
</dbReference>
<dbReference type="EMBL" id="KN847335">
    <property type="protein sequence ID" value="KIW43210.1"/>
    <property type="molecule type" value="Genomic_DNA"/>
</dbReference>
<dbReference type="GO" id="GO:0005815">
    <property type="term" value="C:microtubule organizing center"/>
    <property type="evidence" value="ECO:0007669"/>
    <property type="project" value="TreeGrafter"/>
</dbReference>
<gene>
    <name evidence="3" type="ORF">PV06_04336</name>
</gene>
<evidence type="ECO:0000259" key="2">
    <source>
        <dbReference type="PROSITE" id="PS50162"/>
    </source>
</evidence>
<dbReference type="STRING" id="215243.A0A0D2DLA6"/>
<name>A0A0D2DLA6_9EURO</name>
<dbReference type="InterPro" id="IPR020588">
    <property type="entry name" value="RecA_ATP-bd"/>
</dbReference>
<reference evidence="3 4" key="1">
    <citation type="submission" date="2015-01" db="EMBL/GenBank/DDBJ databases">
        <title>The Genome Sequence of Exophiala oligosperma CBS72588.</title>
        <authorList>
            <consortium name="The Broad Institute Genomics Platform"/>
            <person name="Cuomo C."/>
            <person name="de Hoog S."/>
            <person name="Gorbushina A."/>
            <person name="Stielow B."/>
            <person name="Teixiera M."/>
            <person name="Abouelleil A."/>
            <person name="Chapman S.B."/>
            <person name="Priest M."/>
            <person name="Young S.K."/>
            <person name="Wortman J."/>
            <person name="Nusbaum C."/>
            <person name="Birren B."/>
        </authorList>
    </citation>
    <scope>NUCLEOTIDE SEQUENCE [LARGE SCALE GENOMIC DNA]</scope>
    <source>
        <strain evidence="3 4">CBS 72588</strain>
    </source>
</reference>
<dbReference type="PANTHER" id="PTHR46644:SF2">
    <property type="entry name" value="DNA REPAIR PROTEIN XRCC2"/>
    <property type="match status" value="1"/>
</dbReference>
<dbReference type="AlphaFoldDB" id="A0A0D2DLA6"/>
<dbReference type="GO" id="GO:0000724">
    <property type="term" value="P:double-strand break repair via homologous recombination"/>
    <property type="evidence" value="ECO:0007669"/>
    <property type="project" value="InterPro"/>
</dbReference>
<dbReference type="InterPro" id="IPR027417">
    <property type="entry name" value="P-loop_NTPase"/>
</dbReference>
<dbReference type="GO" id="GO:0000400">
    <property type="term" value="F:four-way junction DNA binding"/>
    <property type="evidence" value="ECO:0007669"/>
    <property type="project" value="TreeGrafter"/>
</dbReference>
<dbReference type="GO" id="GO:0061982">
    <property type="term" value="P:meiosis I cell cycle process"/>
    <property type="evidence" value="ECO:0007669"/>
    <property type="project" value="UniProtKB-ARBA"/>
</dbReference>
<keyword evidence="4" id="KW-1185">Reference proteome</keyword>
<evidence type="ECO:0000313" key="4">
    <source>
        <dbReference type="Proteomes" id="UP000053342"/>
    </source>
</evidence>
<dbReference type="GO" id="GO:0033063">
    <property type="term" value="C:Rad51B-Rad51C-Rad51D-XRCC2 complex"/>
    <property type="evidence" value="ECO:0007669"/>
    <property type="project" value="InterPro"/>
</dbReference>
<accession>A0A0D2DLA6</accession>
<dbReference type="PROSITE" id="PS50162">
    <property type="entry name" value="RECA_2"/>
    <property type="match status" value="1"/>
</dbReference>
<evidence type="ECO:0000313" key="3">
    <source>
        <dbReference type="EMBL" id="KIW43210.1"/>
    </source>
</evidence>
<dbReference type="VEuPathDB" id="FungiDB:PV06_04336"/>
<dbReference type="CDD" id="cd19490">
    <property type="entry name" value="XRCC2"/>
    <property type="match status" value="1"/>
</dbReference>
<sequence>MSAEQYGARLLEDVQEECLEQFLAEVRLRSSRSHLHPRTRTRNVTTTFDRLEALLDPWTIVRPEPSSTRHTGLESPSFVTTAQSPITRVDLVGEGEGYEDVTSGRNDYNRRPPPHRGLSSSTATTVEITSGKSCRGKTTLLYYLSALTALPKTHGGRGSVVVYIDSDGAFSSTRLHRVMRHCLSPSTLHAREDTSVRPLDSDDESLESLAREALNHVLVFRPQSSSHLLSILDSLPTVLLDRTKHSSIHRTLGLLVVDSATSFYWQDRLDRDMARLIQSKSPGSTLDVVPETRETFSRTTRIIQRLKSLQERFECAVIFSTNSSSSSSSSKASATAQVQSNLQPPPPPNENNNTPSRSPWTNYARLTLHLEKTLVPQFAPHMSMDECLRDAEKRFEAVKDSKITATVTTNKRHHHLDRGGEEQRRRQDLGFAFKVNDGGIEF</sequence>
<dbReference type="HOGENOM" id="CLU_046729_0_0_1"/>
<protein>
    <recommendedName>
        <fullName evidence="2">RecA family profile 1 domain-containing protein</fullName>
    </recommendedName>
</protein>
<dbReference type="GO" id="GO:0005657">
    <property type="term" value="C:replication fork"/>
    <property type="evidence" value="ECO:0007669"/>
    <property type="project" value="InterPro"/>
</dbReference>
<dbReference type="GeneID" id="27356410"/>